<dbReference type="Pfam" id="PF00903">
    <property type="entry name" value="Glyoxalase"/>
    <property type="match status" value="1"/>
</dbReference>
<name>A0ABD5QFU5_9EURY</name>
<keyword evidence="3" id="KW-1185">Reference proteome</keyword>
<gene>
    <name evidence="2" type="ORF">ACFPFO_11855</name>
</gene>
<dbReference type="InterPro" id="IPR029068">
    <property type="entry name" value="Glyas_Bleomycin-R_OHBP_Dase"/>
</dbReference>
<dbReference type="SUPFAM" id="SSF54593">
    <property type="entry name" value="Glyoxalase/Bleomycin resistance protein/Dihydroxybiphenyl dioxygenase"/>
    <property type="match status" value="1"/>
</dbReference>
<proteinExistence type="predicted"/>
<dbReference type="PROSITE" id="PS51819">
    <property type="entry name" value="VOC"/>
    <property type="match status" value="1"/>
</dbReference>
<dbReference type="EMBL" id="JBHSJG010000036">
    <property type="protein sequence ID" value="MFC4988440.1"/>
    <property type="molecule type" value="Genomic_DNA"/>
</dbReference>
<evidence type="ECO:0000313" key="2">
    <source>
        <dbReference type="EMBL" id="MFC4988440.1"/>
    </source>
</evidence>
<dbReference type="RefSeq" id="WP_224827226.1">
    <property type="nucleotide sequence ID" value="NZ_JAIVEF010000001.1"/>
</dbReference>
<dbReference type="PANTHER" id="PTHR46036">
    <property type="entry name" value="LACTOYLGLUTATHIONE LYASE"/>
    <property type="match status" value="1"/>
</dbReference>
<dbReference type="InterPro" id="IPR037523">
    <property type="entry name" value="VOC_core"/>
</dbReference>
<feature type="domain" description="VOC" evidence="1">
    <location>
        <begin position="2"/>
        <end position="121"/>
    </location>
</feature>
<dbReference type="CDD" id="cd06587">
    <property type="entry name" value="VOC"/>
    <property type="match status" value="1"/>
</dbReference>
<organism evidence="2 3">
    <name type="scientific">Saliphagus infecundisoli</name>
    <dbReference type="NCBI Taxonomy" id="1849069"/>
    <lineage>
        <taxon>Archaea</taxon>
        <taxon>Methanobacteriati</taxon>
        <taxon>Methanobacteriota</taxon>
        <taxon>Stenosarchaea group</taxon>
        <taxon>Halobacteria</taxon>
        <taxon>Halobacteriales</taxon>
        <taxon>Natrialbaceae</taxon>
        <taxon>Saliphagus</taxon>
    </lineage>
</organism>
<evidence type="ECO:0000259" key="1">
    <source>
        <dbReference type="PROSITE" id="PS51819"/>
    </source>
</evidence>
<accession>A0ABD5QFU5</accession>
<comment type="caution">
    <text evidence="2">The sequence shown here is derived from an EMBL/GenBank/DDBJ whole genome shotgun (WGS) entry which is preliminary data.</text>
</comment>
<dbReference type="PANTHER" id="PTHR46036:SF5">
    <property type="entry name" value="LACTOYLGLUTATHIONE LYASE"/>
    <property type="match status" value="1"/>
</dbReference>
<dbReference type="Gene3D" id="3.10.180.10">
    <property type="entry name" value="2,3-Dihydroxybiphenyl 1,2-Dioxygenase, domain 1"/>
    <property type="match status" value="1"/>
</dbReference>
<reference evidence="2 3" key="1">
    <citation type="journal article" date="2019" name="Int. J. Syst. Evol. Microbiol.">
        <title>The Global Catalogue of Microorganisms (GCM) 10K type strain sequencing project: providing services to taxonomists for standard genome sequencing and annotation.</title>
        <authorList>
            <consortium name="The Broad Institute Genomics Platform"/>
            <consortium name="The Broad Institute Genome Sequencing Center for Infectious Disease"/>
            <person name="Wu L."/>
            <person name="Ma J."/>
        </authorList>
    </citation>
    <scope>NUCLEOTIDE SEQUENCE [LARGE SCALE GENOMIC DNA]</scope>
    <source>
        <strain evidence="2 3">CGMCC 1.15824</strain>
    </source>
</reference>
<sequence length="121" mass="13311">MDVLHAAIRVDDVEAMKAFYTEGLGLERSREFERNGVTNYFLAGESDTEIQFKYGEGVSAGPSPKEGFDHTAIAVDDIDDAVDRLVADYGGELKEEPTEFGDVRVAFVADPDGYVVELIEE</sequence>
<protein>
    <submittedName>
        <fullName evidence="2">VOC family protein</fullName>
    </submittedName>
</protein>
<evidence type="ECO:0000313" key="3">
    <source>
        <dbReference type="Proteomes" id="UP001595925"/>
    </source>
</evidence>
<dbReference type="AlphaFoldDB" id="A0ABD5QFU5"/>
<dbReference type="InterPro" id="IPR004360">
    <property type="entry name" value="Glyas_Fos-R_dOase_dom"/>
</dbReference>
<dbReference type="Proteomes" id="UP001595925">
    <property type="component" value="Unassembled WGS sequence"/>
</dbReference>